<reference evidence="2 3" key="1">
    <citation type="journal article" date="2016" name="Nat. Commun.">
        <title>Thousands of microbial genomes shed light on interconnected biogeochemical processes in an aquifer system.</title>
        <authorList>
            <person name="Anantharaman K."/>
            <person name="Brown C.T."/>
            <person name="Hug L.A."/>
            <person name="Sharon I."/>
            <person name="Castelle C.J."/>
            <person name="Probst A.J."/>
            <person name="Thomas B.C."/>
            <person name="Singh A."/>
            <person name="Wilkins M.J."/>
            <person name="Karaoz U."/>
            <person name="Brodie E.L."/>
            <person name="Williams K.H."/>
            <person name="Hubbard S.S."/>
            <person name="Banfield J.F."/>
        </authorList>
    </citation>
    <scope>NUCLEOTIDE SEQUENCE [LARGE SCALE GENOMIC DNA]</scope>
</reference>
<organism evidence="2 3">
    <name type="scientific">Candidatus Magasanikbacteria bacterium RIFCSPHIGHO2_02_FULL_51_14</name>
    <dbReference type="NCBI Taxonomy" id="1798683"/>
    <lineage>
        <taxon>Bacteria</taxon>
        <taxon>Candidatus Magasanikiibacteriota</taxon>
    </lineage>
</organism>
<keyword evidence="1" id="KW-0175">Coiled coil</keyword>
<proteinExistence type="predicted"/>
<name>A0A1F6MDP1_9BACT</name>
<dbReference type="EMBL" id="MFQE01000064">
    <property type="protein sequence ID" value="OGH69759.1"/>
    <property type="molecule type" value="Genomic_DNA"/>
</dbReference>
<evidence type="ECO:0000313" key="3">
    <source>
        <dbReference type="Proteomes" id="UP000177457"/>
    </source>
</evidence>
<evidence type="ECO:0000256" key="1">
    <source>
        <dbReference type="SAM" id="Coils"/>
    </source>
</evidence>
<dbReference type="AlphaFoldDB" id="A0A1F6MDP1"/>
<gene>
    <name evidence="2" type="ORF">A3C90_04810</name>
</gene>
<dbReference type="Proteomes" id="UP000177457">
    <property type="component" value="Unassembled WGS sequence"/>
</dbReference>
<feature type="coiled-coil region" evidence="1">
    <location>
        <begin position="82"/>
        <end position="109"/>
    </location>
</feature>
<comment type="caution">
    <text evidence="2">The sequence shown here is derived from an EMBL/GenBank/DDBJ whole genome shotgun (WGS) entry which is preliminary data.</text>
</comment>
<protein>
    <submittedName>
        <fullName evidence="2">Uncharacterized protein</fullName>
    </submittedName>
</protein>
<accession>A0A1F6MDP1</accession>
<sequence length="113" mass="13868">MDDVMTKLQDHDKRFDEHDKRFDQLDHQVDFLAKKSFEHDEQFTKVHEEIRQFRNEYLDGQDKMMQILNRLDQERVFTNLAIQRLTEGLEKTKIKVREHEQEITAIKHQLHLH</sequence>
<evidence type="ECO:0000313" key="2">
    <source>
        <dbReference type="EMBL" id="OGH69759.1"/>
    </source>
</evidence>